<evidence type="ECO:0000259" key="1">
    <source>
        <dbReference type="Pfam" id="PF00501"/>
    </source>
</evidence>
<dbReference type="Proteomes" id="UP000193685">
    <property type="component" value="Unassembled WGS sequence"/>
</dbReference>
<feature type="domain" description="AMP-binding enzyme C-terminal" evidence="2">
    <location>
        <begin position="553"/>
        <end position="624"/>
    </location>
</feature>
<dbReference type="InterPro" id="IPR045851">
    <property type="entry name" value="AMP-bd_C_sf"/>
</dbReference>
<protein>
    <submittedName>
        <fullName evidence="3">Acetoacetate-CoA ligase</fullName>
    </submittedName>
</protein>
<dbReference type="InterPro" id="IPR042099">
    <property type="entry name" value="ANL_N_sf"/>
</dbReference>
<evidence type="ECO:0000313" key="3">
    <source>
        <dbReference type="EMBL" id="ORY75798.1"/>
    </source>
</evidence>
<dbReference type="GeneID" id="63787355"/>
<dbReference type="InterPro" id="IPR025110">
    <property type="entry name" value="AMP-bd_C"/>
</dbReference>
<organism evidence="3 4">
    <name type="scientific">Protomyces lactucae-debilis</name>
    <dbReference type="NCBI Taxonomy" id="2754530"/>
    <lineage>
        <taxon>Eukaryota</taxon>
        <taxon>Fungi</taxon>
        <taxon>Dikarya</taxon>
        <taxon>Ascomycota</taxon>
        <taxon>Taphrinomycotina</taxon>
        <taxon>Taphrinomycetes</taxon>
        <taxon>Taphrinales</taxon>
        <taxon>Protomycetaceae</taxon>
        <taxon>Protomyces</taxon>
    </lineage>
</organism>
<dbReference type="EMBL" id="MCFI01000025">
    <property type="protein sequence ID" value="ORY75798.1"/>
    <property type="molecule type" value="Genomic_DNA"/>
</dbReference>
<evidence type="ECO:0000313" key="4">
    <source>
        <dbReference type="Proteomes" id="UP000193685"/>
    </source>
</evidence>
<dbReference type="Gene3D" id="3.30.300.30">
    <property type="match status" value="1"/>
</dbReference>
<dbReference type="PANTHER" id="PTHR42921">
    <property type="entry name" value="ACETOACETYL-COA SYNTHETASE"/>
    <property type="match status" value="1"/>
</dbReference>
<sequence length="669" mass="73989">MSDKLWSPGPEVVANANITHFIKQINKDRGLSLRTYEDLHKYSITKDVFWFDLFKFLKIIHSSPPTSVLENGQSLADAPLYPPPVFFPGCRLNYAENIIEGHDDQSLAIITALEGAKQIKRYTFGQVREIVHSYADALRASGVVKGDRVAGILCNSIHSACILLATTSIGAVYSSTATDMGTSGILDRLKQIRPKVILMDNAAHYNGKIFNLASKANEVLSVIDGDQLSRFVVVPNIADISCDLGHKKTVALTQWIKEAKRTPVLKYEQCAFTDPVFSMYSSGTTGPPKCIQHSVGGVVLSMKKEAVLQLDLHPGDVYYQFTTTNWMMYQVLITALSTGATILCLDGSPMVDIPKVLTFMDEIGVTLYGTSPRWLAEVRNLGIVPKDVAPFKRLRQVTSTGSALVTELYYHFYKAWPARVQLSSISGGTDLLSCIIAAVPILPIYAGELQSPCLGIAAASFDDEGKPLPIEHPGELVITRGFPSQPIYFLSDPDGKKYENAYYTHFPGIWRHGDFVQFKETGGAILLSRSDGVLNPSGVRFGSAEIYGITDKFPEIAEALCIGQRRPTDVDESVLLFLQMKDPRSFSQDLVQRIKKEIAKELSPRHVPRYVFMVKDIPMTINGKKVEIVVKQIVSGQTPKVSATVANPECLEEYKQYARIEEVVRQAKL</sequence>
<dbReference type="AlphaFoldDB" id="A0A1Y2EW61"/>
<proteinExistence type="predicted"/>
<reference evidence="3 4" key="1">
    <citation type="submission" date="2016-07" db="EMBL/GenBank/DDBJ databases">
        <title>Pervasive Adenine N6-methylation of Active Genes in Fungi.</title>
        <authorList>
            <consortium name="DOE Joint Genome Institute"/>
            <person name="Mondo S.J."/>
            <person name="Dannebaum R.O."/>
            <person name="Kuo R.C."/>
            <person name="Labutti K."/>
            <person name="Haridas S."/>
            <person name="Kuo A."/>
            <person name="Salamov A."/>
            <person name="Ahrendt S.R."/>
            <person name="Lipzen A."/>
            <person name="Sullivan W."/>
            <person name="Andreopoulos W.B."/>
            <person name="Clum A."/>
            <person name="Lindquist E."/>
            <person name="Daum C."/>
            <person name="Ramamoorthy G.K."/>
            <person name="Gryganskyi A."/>
            <person name="Culley D."/>
            <person name="Magnuson J.K."/>
            <person name="James T.Y."/>
            <person name="O'Malley M.A."/>
            <person name="Stajich J.E."/>
            <person name="Spatafora J.W."/>
            <person name="Visel A."/>
            <person name="Grigoriev I.V."/>
        </authorList>
    </citation>
    <scope>NUCLEOTIDE SEQUENCE [LARGE SCALE GENOMIC DNA]</scope>
    <source>
        <strain evidence="3 4">12-1054</strain>
    </source>
</reference>
<dbReference type="NCBIfam" id="NF002937">
    <property type="entry name" value="PRK03584.1"/>
    <property type="match status" value="1"/>
</dbReference>
<dbReference type="Gene3D" id="3.40.50.12780">
    <property type="entry name" value="N-terminal domain of ligase-like"/>
    <property type="match status" value="1"/>
</dbReference>
<dbReference type="GO" id="GO:0006629">
    <property type="term" value="P:lipid metabolic process"/>
    <property type="evidence" value="ECO:0007669"/>
    <property type="project" value="InterPro"/>
</dbReference>
<dbReference type="Pfam" id="PF00501">
    <property type="entry name" value="AMP-binding"/>
    <property type="match status" value="1"/>
</dbReference>
<keyword evidence="3" id="KW-0436">Ligase</keyword>
<dbReference type="NCBIfam" id="TIGR01217">
    <property type="entry name" value="ac_ac_CoA_syn"/>
    <property type="match status" value="1"/>
</dbReference>
<dbReference type="InterPro" id="IPR000873">
    <property type="entry name" value="AMP-dep_synth/lig_dom"/>
</dbReference>
<dbReference type="OrthoDB" id="10253869at2759"/>
<dbReference type="OMA" id="TGWIMYM"/>
<dbReference type="RefSeq" id="XP_040722446.1">
    <property type="nucleotide sequence ID" value="XM_040870756.1"/>
</dbReference>
<dbReference type="InterPro" id="IPR005914">
    <property type="entry name" value="Acac_CoA_synth"/>
</dbReference>
<keyword evidence="4" id="KW-1185">Reference proteome</keyword>
<accession>A0A1Y2EW61</accession>
<comment type="caution">
    <text evidence="3">The sequence shown here is derived from an EMBL/GenBank/DDBJ whole genome shotgun (WGS) entry which is preliminary data.</text>
</comment>
<dbReference type="STRING" id="56484.A0A1Y2EW61"/>
<dbReference type="Pfam" id="PF13193">
    <property type="entry name" value="AMP-binding_C"/>
    <property type="match status" value="1"/>
</dbReference>
<feature type="domain" description="AMP-dependent synthetase/ligase" evidence="1">
    <location>
        <begin position="113"/>
        <end position="479"/>
    </location>
</feature>
<dbReference type="GO" id="GO:0030729">
    <property type="term" value="F:acetoacetate-CoA ligase activity"/>
    <property type="evidence" value="ECO:0007669"/>
    <property type="project" value="InterPro"/>
</dbReference>
<evidence type="ECO:0000259" key="2">
    <source>
        <dbReference type="Pfam" id="PF13193"/>
    </source>
</evidence>
<dbReference type="SUPFAM" id="SSF56801">
    <property type="entry name" value="Acetyl-CoA synthetase-like"/>
    <property type="match status" value="1"/>
</dbReference>
<name>A0A1Y2EW61_PROLT</name>
<gene>
    <name evidence="3" type="ORF">BCR37DRAFT_389616</name>
</gene>
<dbReference type="PANTHER" id="PTHR42921:SF4">
    <property type="entry name" value="ACETOACETYL-COA SYNTHASE (AFU_ORTHOLOGUE AFUA_8G04770)"/>
    <property type="match status" value="1"/>
</dbReference>